<organism evidence="3 4">
    <name type="scientific">Glonium stellatum</name>
    <dbReference type="NCBI Taxonomy" id="574774"/>
    <lineage>
        <taxon>Eukaryota</taxon>
        <taxon>Fungi</taxon>
        <taxon>Dikarya</taxon>
        <taxon>Ascomycota</taxon>
        <taxon>Pezizomycotina</taxon>
        <taxon>Dothideomycetes</taxon>
        <taxon>Pleosporomycetidae</taxon>
        <taxon>Gloniales</taxon>
        <taxon>Gloniaceae</taxon>
        <taxon>Glonium</taxon>
    </lineage>
</organism>
<dbReference type="Pfam" id="PF04366">
    <property type="entry name" value="Ysc84"/>
    <property type="match status" value="1"/>
</dbReference>
<feature type="domain" description="Ysc84 actin-binding" evidence="2">
    <location>
        <begin position="141"/>
        <end position="266"/>
    </location>
</feature>
<dbReference type="PANTHER" id="PTHR15629:SF8">
    <property type="entry name" value="DUF500 DOMAIN PROTEIN (AFU_ORTHOLOGUE AFUA_5G07310)"/>
    <property type="match status" value="1"/>
</dbReference>
<dbReference type="Proteomes" id="UP000250140">
    <property type="component" value="Unassembled WGS sequence"/>
</dbReference>
<feature type="compositionally biased region" description="Polar residues" evidence="1">
    <location>
        <begin position="376"/>
        <end position="388"/>
    </location>
</feature>
<evidence type="ECO:0000313" key="3">
    <source>
        <dbReference type="EMBL" id="OCL07655.1"/>
    </source>
</evidence>
<feature type="region of interest" description="Disordered" evidence="1">
    <location>
        <begin position="281"/>
        <end position="303"/>
    </location>
</feature>
<feature type="compositionally biased region" description="Polar residues" evidence="1">
    <location>
        <begin position="395"/>
        <end position="405"/>
    </location>
</feature>
<dbReference type="PANTHER" id="PTHR15629">
    <property type="entry name" value="SH3YL1 PROTEIN"/>
    <property type="match status" value="1"/>
</dbReference>
<feature type="compositionally biased region" description="Basic and acidic residues" evidence="1">
    <location>
        <begin position="543"/>
        <end position="563"/>
    </location>
</feature>
<protein>
    <submittedName>
        <fullName evidence="3">DUF500-domain-containing protein</fullName>
    </submittedName>
</protein>
<evidence type="ECO:0000256" key="1">
    <source>
        <dbReference type="SAM" id="MobiDB-lite"/>
    </source>
</evidence>
<dbReference type="InterPro" id="IPR007461">
    <property type="entry name" value="Ysc84_actin-binding"/>
</dbReference>
<sequence length="589" mass="64050">MPATQAIWQKTKTGGKAGFDKVWGWADKLGAPVNRLSNKLGSEAFWPTTLDKECDKAARILQSFCKDGFYQEEVHQTADGPKQKQKVLKKIPPEVIKNAKGLAIFTTMRTGLWVSGAGGSGILIGRTEDGSWSPPSGILLHTAGLGFLVGVDIYDCVVVINTQKALDAFSKVRCTLGGEISAVAGPVGIGGVLETEVHKRQAPIFTYLKSRGFYAGVQIDGSIVIERTDENERFYNERIGVADILAGKVRHPPYETKTLMETIKAAQGDQDVDQSLLIKGPSPSDFEVQEDGKSFGIPDAEDPDPFGVLALEKEGFEIREAGTRKRPTSEQFEFNPKPSSPIYSHFRRSVEIGSDSRSVSRRSSWRTSTMSTTDRGVQTTDMSTQTDFDSPPAQTPRSLETNGSPKMSEIPENKSTDDITESINNKHSSSEDVDDDVDADATEEPVVRTIHQASAPQFISRARLVTVVKPTPPKLPPRNPIRDRKKPLIINADASNEYMGRDQATGTSSFSSSDRPSPSSLAGDHSSVRSQDSISSADGLEGLSERFHPKIDTEANSVHDKETAVTSGENDVYHSMPESPAKHVPGGFN</sequence>
<dbReference type="InterPro" id="IPR051702">
    <property type="entry name" value="SH3_domain_YSC84-like"/>
</dbReference>
<dbReference type="CDD" id="cd11524">
    <property type="entry name" value="SYLF"/>
    <property type="match status" value="1"/>
</dbReference>
<name>A0A8E2JS59_9PEZI</name>
<dbReference type="OrthoDB" id="443981at2759"/>
<feature type="region of interest" description="Disordered" evidence="1">
    <location>
        <begin position="319"/>
        <end position="454"/>
    </location>
</feature>
<accession>A0A8E2JS59</accession>
<reference evidence="3 4" key="1">
    <citation type="journal article" date="2016" name="Nat. Commun.">
        <title>Ectomycorrhizal ecology is imprinted in the genome of the dominant symbiotic fungus Cenococcum geophilum.</title>
        <authorList>
            <consortium name="DOE Joint Genome Institute"/>
            <person name="Peter M."/>
            <person name="Kohler A."/>
            <person name="Ohm R.A."/>
            <person name="Kuo A."/>
            <person name="Krutzmann J."/>
            <person name="Morin E."/>
            <person name="Arend M."/>
            <person name="Barry K.W."/>
            <person name="Binder M."/>
            <person name="Choi C."/>
            <person name="Clum A."/>
            <person name="Copeland A."/>
            <person name="Grisel N."/>
            <person name="Haridas S."/>
            <person name="Kipfer T."/>
            <person name="LaButti K."/>
            <person name="Lindquist E."/>
            <person name="Lipzen A."/>
            <person name="Maire R."/>
            <person name="Meier B."/>
            <person name="Mihaltcheva S."/>
            <person name="Molinier V."/>
            <person name="Murat C."/>
            <person name="Poggeler S."/>
            <person name="Quandt C.A."/>
            <person name="Sperisen C."/>
            <person name="Tritt A."/>
            <person name="Tisserant E."/>
            <person name="Crous P.W."/>
            <person name="Henrissat B."/>
            <person name="Nehls U."/>
            <person name="Egli S."/>
            <person name="Spatafora J.W."/>
            <person name="Grigoriev I.V."/>
            <person name="Martin F.M."/>
        </authorList>
    </citation>
    <scope>NUCLEOTIDE SEQUENCE [LARGE SCALE GENOMIC DNA]</scope>
    <source>
        <strain evidence="3 4">CBS 207.34</strain>
    </source>
</reference>
<evidence type="ECO:0000259" key="2">
    <source>
        <dbReference type="Pfam" id="PF04366"/>
    </source>
</evidence>
<dbReference type="AlphaFoldDB" id="A0A8E2JS59"/>
<feature type="compositionally biased region" description="Pro residues" evidence="1">
    <location>
        <begin position="470"/>
        <end position="479"/>
    </location>
</feature>
<feature type="compositionally biased region" description="Acidic residues" evidence="1">
    <location>
        <begin position="431"/>
        <end position="443"/>
    </location>
</feature>
<evidence type="ECO:0000313" key="4">
    <source>
        <dbReference type="Proteomes" id="UP000250140"/>
    </source>
</evidence>
<dbReference type="GO" id="GO:0035091">
    <property type="term" value="F:phosphatidylinositol binding"/>
    <property type="evidence" value="ECO:0007669"/>
    <property type="project" value="TreeGrafter"/>
</dbReference>
<dbReference type="EMBL" id="KV749821">
    <property type="protein sequence ID" value="OCL07655.1"/>
    <property type="molecule type" value="Genomic_DNA"/>
</dbReference>
<keyword evidence="4" id="KW-1185">Reference proteome</keyword>
<gene>
    <name evidence="3" type="ORF">AOQ84DRAFT_440079</name>
</gene>
<proteinExistence type="predicted"/>
<feature type="compositionally biased region" description="Low complexity" evidence="1">
    <location>
        <begin position="508"/>
        <end position="520"/>
    </location>
</feature>
<feature type="region of interest" description="Disordered" evidence="1">
    <location>
        <begin position="469"/>
        <end position="589"/>
    </location>
</feature>
<feature type="compositionally biased region" description="Low complexity" evidence="1">
    <location>
        <begin position="365"/>
        <end position="375"/>
    </location>
</feature>